<dbReference type="AlphaFoldDB" id="A0A1C4ZUV9"/>
<proteinExistence type="predicted"/>
<dbReference type="Proteomes" id="UP000198797">
    <property type="component" value="Unassembled WGS sequence"/>
</dbReference>
<reference evidence="2" key="1">
    <citation type="submission" date="2016-06" db="EMBL/GenBank/DDBJ databases">
        <authorList>
            <person name="Varghese N."/>
            <person name="Submissions Spin"/>
        </authorList>
    </citation>
    <scope>NUCLEOTIDE SEQUENCE [LARGE SCALE GENOMIC DNA]</scope>
    <source>
        <strain evidence="2">DSM 44100</strain>
    </source>
</reference>
<organism evidence="1 2">
    <name type="scientific">Micromonospora matsumotoense</name>
    <dbReference type="NCBI Taxonomy" id="121616"/>
    <lineage>
        <taxon>Bacteria</taxon>
        <taxon>Bacillati</taxon>
        <taxon>Actinomycetota</taxon>
        <taxon>Actinomycetes</taxon>
        <taxon>Micromonosporales</taxon>
        <taxon>Micromonosporaceae</taxon>
        <taxon>Micromonospora</taxon>
    </lineage>
</organism>
<dbReference type="RefSeq" id="WP_176739073.1">
    <property type="nucleotide sequence ID" value="NZ_FMCU01000011.1"/>
</dbReference>
<dbReference type="PROSITE" id="PS51318">
    <property type="entry name" value="TAT"/>
    <property type="match status" value="1"/>
</dbReference>
<dbReference type="EMBL" id="FMCU01000011">
    <property type="protein sequence ID" value="SCF36730.1"/>
    <property type="molecule type" value="Genomic_DNA"/>
</dbReference>
<dbReference type="InterPro" id="IPR006311">
    <property type="entry name" value="TAT_signal"/>
</dbReference>
<protein>
    <submittedName>
        <fullName evidence="1">Uncharacterized protein</fullName>
    </submittedName>
</protein>
<evidence type="ECO:0000313" key="2">
    <source>
        <dbReference type="Proteomes" id="UP000198797"/>
    </source>
</evidence>
<evidence type="ECO:0000313" key="1">
    <source>
        <dbReference type="EMBL" id="SCF36730.1"/>
    </source>
</evidence>
<gene>
    <name evidence="1" type="ORF">GA0070216_111136</name>
</gene>
<sequence>MKEFRISRRDGLVALGAGLGAALLGAGPAGRAAAAGAREGVSRASSAPPGAVGYSITILNNSALDGMNAILFQEMPVLPSDAVTLAWMSKMCHPSTTVEYQWNIDYNFVWGQVGALVPGTQFVAGQTLSADLTQNNLVTLSYVGGGFEFGPTNSSGNNGSLIIKEDATVPGAGDQDQGSVGIGMSGAGTFVVPTLTNAGVEFDPKPTYWIAFGSFESSEVMDISELTTPAQVSYPAGMTSAKAVFDGKGWTISYGS</sequence>
<accession>A0A1C4ZUV9</accession>
<keyword evidence="2" id="KW-1185">Reference proteome</keyword>
<name>A0A1C4ZUV9_9ACTN</name>